<keyword evidence="14" id="KW-1185">Reference proteome</keyword>
<dbReference type="OrthoDB" id="9804504at2"/>
<dbReference type="RefSeq" id="WP_108309760.1">
    <property type="nucleotide sequence ID" value="NZ_CP020921.1"/>
</dbReference>
<dbReference type="InterPro" id="IPR002650">
    <property type="entry name" value="Sulphate_adenylyltransferase"/>
</dbReference>
<dbReference type="NCBIfam" id="TIGR00339">
    <property type="entry name" value="sopT"/>
    <property type="match status" value="1"/>
</dbReference>
<dbReference type="InterPro" id="IPR024951">
    <property type="entry name" value="Sulfurylase_cat_dom"/>
</dbReference>
<feature type="domain" description="Sulphate adenylyltransferase catalytic" evidence="11">
    <location>
        <begin position="178"/>
        <end position="387"/>
    </location>
</feature>
<comment type="pathway">
    <text evidence="1">Sulfur metabolism; hydrogen sulfide biosynthesis; sulfite from sulfate: step 1/3.</text>
</comment>
<comment type="catalytic activity">
    <reaction evidence="10">
        <text>sulfate + ATP + H(+) = adenosine 5'-phosphosulfate + diphosphate</text>
        <dbReference type="Rhea" id="RHEA:18133"/>
        <dbReference type="ChEBI" id="CHEBI:15378"/>
        <dbReference type="ChEBI" id="CHEBI:16189"/>
        <dbReference type="ChEBI" id="CHEBI:30616"/>
        <dbReference type="ChEBI" id="CHEBI:33019"/>
        <dbReference type="ChEBI" id="CHEBI:58243"/>
        <dbReference type="EC" id="2.7.7.4"/>
    </reaction>
</comment>
<dbReference type="Gene3D" id="3.10.400.10">
    <property type="entry name" value="Sulfate adenylyltransferase"/>
    <property type="match status" value="1"/>
</dbReference>
<gene>
    <name evidence="13" type="ORF">TDSAC_1573</name>
</gene>
<dbReference type="PANTHER" id="PTHR43509:SF1">
    <property type="entry name" value="SULFATE ADENYLYLTRANSFERASE"/>
    <property type="match status" value="1"/>
</dbReference>
<dbReference type="SUPFAM" id="SSF52374">
    <property type="entry name" value="Nucleotidylyl transferase"/>
    <property type="match status" value="1"/>
</dbReference>
<dbReference type="GO" id="GO:0004781">
    <property type="term" value="F:sulfate adenylyltransferase (ATP) activity"/>
    <property type="evidence" value="ECO:0007669"/>
    <property type="project" value="UniProtKB-EC"/>
</dbReference>
<dbReference type="InterPro" id="IPR025980">
    <property type="entry name" value="ATP-Sase_PUA-like_dom"/>
</dbReference>
<dbReference type="GO" id="GO:0005524">
    <property type="term" value="F:ATP binding"/>
    <property type="evidence" value="ECO:0007669"/>
    <property type="project" value="UniProtKB-KW"/>
</dbReference>
<evidence type="ECO:0000256" key="9">
    <source>
        <dbReference type="ARBA" id="ARBA00041598"/>
    </source>
</evidence>
<evidence type="ECO:0000256" key="4">
    <source>
        <dbReference type="ARBA" id="ARBA00022695"/>
    </source>
</evidence>
<dbReference type="PANTHER" id="PTHR43509">
    <property type="match status" value="1"/>
</dbReference>
<evidence type="ECO:0000256" key="7">
    <source>
        <dbReference type="ARBA" id="ARBA00031812"/>
    </source>
</evidence>
<comment type="similarity">
    <text evidence="8">Belongs to the sulfate adenylyltransferase family.</text>
</comment>
<dbReference type="InterPro" id="IPR014729">
    <property type="entry name" value="Rossmann-like_a/b/a_fold"/>
</dbReference>
<dbReference type="EC" id="2.7.7.4" evidence="2"/>
<evidence type="ECO:0000256" key="3">
    <source>
        <dbReference type="ARBA" id="ARBA00022679"/>
    </source>
</evidence>
<dbReference type="GO" id="GO:0000103">
    <property type="term" value="P:sulfate assimilation"/>
    <property type="evidence" value="ECO:0007669"/>
    <property type="project" value="InterPro"/>
</dbReference>
<keyword evidence="4 13" id="KW-0548">Nucleotidyltransferase</keyword>
<evidence type="ECO:0000259" key="11">
    <source>
        <dbReference type="Pfam" id="PF01747"/>
    </source>
</evidence>
<proteinExistence type="inferred from homology"/>
<dbReference type="SUPFAM" id="SSF88697">
    <property type="entry name" value="PUA domain-like"/>
    <property type="match status" value="1"/>
</dbReference>
<sequence length="419" mass="47622">MSQHVAVDNTLSPHGGKLVYRVVEDKEKAKELAKNAKARIPVRGQIARECISIAYGFFSPLEGFMGAKDVDSVVHNMTLANGYVWSIPIVFDMSEEEIEKYGISKGDSVLFTYKEQPLAIFDVEEMFVYDKIAMAKHVYGTDDEKHPGVKRTYDYKAKFLGGKITLINPPVFNPPFDRFWFPPAESRMQFMKNGWTKVVAHQTRNVPHTGHEWLMKGAWFAANADAVLVSCVVGEKRKGDYIDECIVLGQAALREYGYFREDVHMTSMILWDMRYAGPREAVFHAIVRKNLGCTHHMFGRDHAGVGDYYPTYGAHEIFKGLPDLGIKSVLTKEWYYCPVCAGIVYEGFDGHKKQKQKFSGTVIRSIIQQGVKPTRLIFRPEVFDTVMMCADKYGFGSPFVNDNYLENRNPVFTIPPMEV</sequence>
<dbReference type="Proteomes" id="UP000244792">
    <property type="component" value="Chromosome"/>
</dbReference>
<protein>
    <recommendedName>
        <fullName evidence="2">sulfate adenylyltransferase</fullName>
        <ecNumber evidence="2">2.7.7.4</ecNumber>
    </recommendedName>
    <alternativeName>
        <fullName evidence="9">ATP-sulfurylase</fullName>
    </alternativeName>
    <alternativeName>
        <fullName evidence="7">Sulfate adenylate transferase</fullName>
    </alternativeName>
</protein>
<reference evidence="13 14" key="1">
    <citation type="submission" date="2017-04" db="EMBL/GenBank/DDBJ databases">
        <title>Genomic insights into metabolism of Thermodesulfobium acidiphilum.</title>
        <authorList>
            <person name="Toshchakov S.V."/>
            <person name="Frolov E.N."/>
            <person name="Kublanov I.V."/>
            <person name="Samarov N.I."/>
            <person name="Novikov A."/>
            <person name="Lebedinsky A.V."/>
            <person name="Bonch-Osmolovskaya E.A."/>
            <person name="Chernyh N.A."/>
        </authorList>
    </citation>
    <scope>NUCLEOTIDE SEQUENCE [LARGE SCALE GENOMIC DNA]</scope>
    <source>
        <strain evidence="13 14">3127-1</strain>
    </source>
</reference>
<dbReference type="KEGG" id="taci:TDSAC_1573"/>
<dbReference type="Pfam" id="PF14306">
    <property type="entry name" value="PUA_2"/>
    <property type="match status" value="1"/>
</dbReference>
<dbReference type="InterPro" id="IPR015947">
    <property type="entry name" value="PUA-like_sf"/>
</dbReference>
<dbReference type="NCBIfam" id="NF003166">
    <property type="entry name" value="PRK04149.1"/>
    <property type="match status" value="1"/>
</dbReference>
<evidence type="ECO:0000256" key="2">
    <source>
        <dbReference type="ARBA" id="ARBA00012391"/>
    </source>
</evidence>
<evidence type="ECO:0000256" key="8">
    <source>
        <dbReference type="ARBA" id="ARBA00037980"/>
    </source>
</evidence>
<keyword evidence="5" id="KW-0547">Nucleotide-binding</keyword>
<organism evidence="13 14">
    <name type="scientific">Thermodesulfobium acidiphilum</name>
    <dbReference type="NCBI Taxonomy" id="1794699"/>
    <lineage>
        <taxon>Bacteria</taxon>
        <taxon>Pseudomonadati</taxon>
        <taxon>Thermodesulfobiota</taxon>
        <taxon>Thermodesulfobiia</taxon>
        <taxon>Thermodesulfobiales</taxon>
        <taxon>Thermodesulfobiaceae</taxon>
        <taxon>Thermodesulfobium</taxon>
    </lineage>
</organism>
<feature type="domain" description="ATP-sulfurylase PUA-like" evidence="12">
    <location>
        <begin position="12"/>
        <end position="168"/>
    </location>
</feature>
<keyword evidence="3 13" id="KW-0808">Transferase</keyword>
<dbReference type="EMBL" id="CP020921">
    <property type="protein sequence ID" value="AWB10909.1"/>
    <property type="molecule type" value="Genomic_DNA"/>
</dbReference>
<evidence type="ECO:0000256" key="10">
    <source>
        <dbReference type="ARBA" id="ARBA00049370"/>
    </source>
</evidence>
<accession>A0A2R4W274</accession>
<evidence type="ECO:0000259" key="12">
    <source>
        <dbReference type="Pfam" id="PF14306"/>
    </source>
</evidence>
<evidence type="ECO:0000256" key="5">
    <source>
        <dbReference type="ARBA" id="ARBA00022741"/>
    </source>
</evidence>
<evidence type="ECO:0000313" key="13">
    <source>
        <dbReference type="EMBL" id="AWB10909.1"/>
    </source>
</evidence>
<name>A0A2R4W274_THEAF</name>
<dbReference type="Gene3D" id="3.40.50.620">
    <property type="entry name" value="HUPs"/>
    <property type="match status" value="1"/>
</dbReference>
<dbReference type="AlphaFoldDB" id="A0A2R4W274"/>
<dbReference type="Pfam" id="PF01747">
    <property type="entry name" value="ATP-sulfurylase"/>
    <property type="match status" value="1"/>
</dbReference>
<evidence type="ECO:0000256" key="1">
    <source>
        <dbReference type="ARBA" id="ARBA00005048"/>
    </source>
</evidence>
<evidence type="ECO:0000256" key="6">
    <source>
        <dbReference type="ARBA" id="ARBA00022840"/>
    </source>
</evidence>
<dbReference type="CDD" id="cd00517">
    <property type="entry name" value="ATPS"/>
    <property type="match status" value="1"/>
</dbReference>
<evidence type="ECO:0000313" key="14">
    <source>
        <dbReference type="Proteomes" id="UP000244792"/>
    </source>
</evidence>
<keyword evidence="6" id="KW-0067">ATP-binding</keyword>